<organism evidence="5 6">
    <name type="scientific">Mycolicibacterium moriokaense</name>
    <dbReference type="NCBI Taxonomy" id="39691"/>
    <lineage>
        <taxon>Bacteria</taxon>
        <taxon>Bacillati</taxon>
        <taxon>Actinomycetota</taxon>
        <taxon>Actinomycetes</taxon>
        <taxon>Mycobacteriales</taxon>
        <taxon>Mycobacteriaceae</taxon>
        <taxon>Mycolicibacterium</taxon>
    </lineage>
</organism>
<proteinExistence type="predicted"/>
<reference evidence="6" key="1">
    <citation type="submission" date="2018-05" db="EMBL/GenBank/DDBJ databases">
        <authorList>
            <person name="Deangelis K."/>
            <person name="Huntemann M."/>
            <person name="Clum A."/>
            <person name="Pillay M."/>
            <person name="Palaniappan K."/>
            <person name="Varghese N."/>
            <person name="Mikhailova N."/>
            <person name="Stamatis D."/>
            <person name="Reddy T."/>
            <person name="Daum C."/>
            <person name="Shapiro N."/>
            <person name="Ivanova N."/>
            <person name="Kyrpides N."/>
            <person name="Woyke T."/>
        </authorList>
    </citation>
    <scope>NUCLEOTIDE SEQUENCE [LARGE SCALE GENOMIC DNA]</scope>
    <source>
        <strain evidence="6">GAS496</strain>
    </source>
</reference>
<reference evidence="5 6" key="2">
    <citation type="submission" date="2018-06" db="EMBL/GenBank/DDBJ databases">
        <title>Sequencing of bacterial isolates from soil warming experiment in Harvard Forest, Massachusetts, USA.</title>
        <authorList>
            <person name="Deangelis K.PhD."/>
        </authorList>
    </citation>
    <scope>NUCLEOTIDE SEQUENCE [LARGE SCALE GENOMIC DNA]</scope>
    <source>
        <strain evidence="5 6">GAS496</strain>
    </source>
</reference>
<accession>A0A318HAP3</accession>
<evidence type="ECO:0000259" key="4">
    <source>
        <dbReference type="PROSITE" id="PS51118"/>
    </source>
</evidence>
<dbReference type="InterPro" id="IPR036388">
    <property type="entry name" value="WH-like_DNA-bd_sf"/>
</dbReference>
<comment type="caution">
    <text evidence="5">The sequence shown here is derived from an EMBL/GenBank/DDBJ whole genome shotgun (WGS) entry which is preliminary data.</text>
</comment>
<dbReference type="PROSITE" id="PS51118">
    <property type="entry name" value="HTH_HXLR"/>
    <property type="match status" value="2"/>
</dbReference>
<keyword evidence="2" id="KW-0238">DNA-binding</keyword>
<dbReference type="PANTHER" id="PTHR33204:SF18">
    <property type="entry name" value="TRANSCRIPTIONAL REGULATORY PROTEIN"/>
    <property type="match status" value="1"/>
</dbReference>
<gene>
    <name evidence="5" type="ORF">C8E89_1202</name>
</gene>
<protein>
    <submittedName>
        <fullName evidence="5">HxlR family transcriptional regulator</fullName>
    </submittedName>
</protein>
<keyword evidence="6" id="KW-1185">Reference proteome</keyword>
<keyword evidence="1" id="KW-0805">Transcription regulation</keyword>
<name>A0A318HAP3_9MYCO</name>
<dbReference type="InterPro" id="IPR036390">
    <property type="entry name" value="WH_DNA-bd_sf"/>
</dbReference>
<dbReference type="Proteomes" id="UP000247781">
    <property type="component" value="Unassembled WGS sequence"/>
</dbReference>
<evidence type="ECO:0000256" key="3">
    <source>
        <dbReference type="ARBA" id="ARBA00023163"/>
    </source>
</evidence>
<feature type="domain" description="HTH hxlR-type" evidence="4">
    <location>
        <begin position="5"/>
        <end position="104"/>
    </location>
</feature>
<dbReference type="SUPFAM" id="SSF46785">
    <property type="entry name" value="Winged helix' DNA-binding domain"/>
    <property type="match status" value="2"/>
</dbReference>
<dbReference type="PANTHER" id="PTHR33204">
    <property type="entry name" value="TRANSCRIPTIONAL REGULATOR, MARR FAMILY"/>
    <property type="match status" value="1"/>
</dbReference>
<dbReference type="InterPro" id="IPR002577">
    <property type="entry name" value="HTH_HxlR"/>
</dbReference>
<feature type="domain" description="HTH hxlR-type" evidence="4">
    <location>
        <begin position="165"/>
        <end position="257"/>
    </location>
</feature>
<dbReference type="Gene3D" id="1.10.10.10">
    <property type="entry name" value="Winged helix-like DNA-binding domain superfamily/Winged helix DNA-binding domain"/>
    <property type="match status" value="2"/>
</dbReference>
<keyword evidence="3" id="KW-0804">Transcription</keyword>
<evidence type="ECO:0000256" key="2">
    <source>
        <dbReference type="ARBA" id="ARBA00023125"/>
    </source>
</evidence>
<dbReference type="GO" id="GO:0003677">
    <property type="term" value="F:DNA binding"/>
    <property type="evidence" value="ECO:0007669"/>
    <property type="project" value="UniProtKB-KW"/>
</dbReference>
<dbReference type="EMBL" id="QJJU01000020">
    <property type="protein sequence ID" value="PXX04264.1"/>
    <property type="molecule type" value="Genomic_DNA"/>
</dbReference>
<sequence length="293" mass="32017">MEQPEPNAVARMLGLLGDEWTLLVVQQALLGATRFAEFKVRLPISNSVLTSRLQSLTRDGLLERSVYQTNPTRSEYVVTPRSRSLWPVLLSIWEWERHWVPEHAEGLPGMRHEACGSDFAPVVICHSCGEGASDKDVVAQWGPSGSWPRSVPAVATRRRSEGDQTARLFPQTMSVMGNRWGFALLVAAFVGLTRFTDFQSQLGAPPGSIADRLSIFTANGVLVSADNRYRLTEKGRALFGVLVTALQWAQRWFVAPEGGAVILTHTSCGGRFDAVLACDQCAEPLAGAQVAVV</sequence>
<dbReference type="AlphaFoldDB" id="A0A318HAP3"/>
<evidence type="ECO:0000256" key="1">
    <source>
        <dbReference type="ARBA" id="ARBA00023015"/>
    </source>
</evidence>
<dbReference type="Pfam" id="PF01638">
    <property type="entry name" value="HxlR"/>
    <property type="match status" value="2"/>
</dbReference>
<evidence type="ECO:0000313" key="6">
    <source>
        <dbReference type="Proteomes" id="UP000247781"/>
    </source>
</evidence>
<evidence type="ECO:0000313" key="5">
    <source>
        <dbReference type="EMBL" id="PXX04264.1"/>
    </source>
</evidence>